<feature type="region of interest" description="Disordered" evidence="1">
    <location>
        <begin position="1"/>
        <end position="25"/>
    </location>
</feature>
<proteinExistence type="predicted"/>
<evidence type="ECO:0000313" key="2">
    <source>
        <dbReference type="EMBL" id="EPQ15358.1"/>
    </source>
</evidence>
<dbReference type="AlphaFoldDB" id="S7PWR6"/>
<reference evidence="2 3" key="1">
    <citation type="journal article" date="2013" name="Nat. Commun.">
        <title>Genome analysis reveals insights into physiology and longevity of the Brandt's bat Myotis brandtii.</title>
        <authorList>
            <person name="Seim I."/>
            <person name="Fang X."/>
            <person name="Xiong Z."/>
            <person name="Lobanov A.V."/>
            <person name="Huang Z."/>
            <person name="Ma S."/>
            <person name="Feng Y."/>
            <person name="Turanov A.A."/>
            <person name="Zhu Y."/>
            <person name="Lenz T.L."/>
            <person name="Gerashchenko M.V."/>
            <person name="Fan D."/>
            <person name="Hee Yim S."/>
            <person name="Yao X."/>
            <person name="Jordan D."/>
            <person name="Xiong Y."/>
            <person name="Ma Y."/>
            <person name="Lyapunov A.N."/>
            <person name="Chen G."/>
            <person name="Kulakova O.I."/>
            <person name="Sun Y."/>
            <person name="Lee S.G."/>
            <person name="Bronson R.T."/>
            <person name="Moskalev A.A."/>
            <person name="Sunyaev S.R."/>
            <person name="Zhang G."/>
            <person name="Krogh A."/>
            <person name="Wang J."/>
            <person name="Gladyshev V.N."/>
        </authorList>
    </citation>
    <scope>NUCLEOTIDE SEQUENCE [LARGE SCALE GENOMIC DNA]</scope>
</reference>
<protein>
    <submittedName>
        <fullName evidence="2">Uncharacterized protein</fullName>
    </submittedName>
</protein>
<feature type="region of interest" description="Disordered" evidence="1">
    <location>
        <begin position="86"/>
        <end position="120"/>
    </location>
</feature>
<feature type="compositionally biased region" description="Basic and acidic residues" evidence="1">
    <location>
        <begin position="92"/>
        <end position="102"/>
    </location>
</feature>
<accession>S7PWR6</accession>
<dbReference type="EMBL" id="KE164133">
    <property type="protein sequence ID" value="EPQ15358.1"/>
    <property type="molecule type" value="Genomic_DNA"/>
</dbReference>
<organism evidence="2 3">
    <name type="scientific">Myotis brandtii</name>
    <name type="common">Brandt's bat</name>
    <dbReference type="NCBI Taxonomy" id="109478"/>
    <lineage>
        <taxon>Eukaryota</taxon>
        <taxon>Metazoa</taxon>
        <taxon>Chordata</taxon>
        <taxon>Craniata</taxon>
        <taxon>Vertebrata</taxon>
        <taxon>Euteleostomi</taxon>
        <taxon>Mammalia</taxon>
        <taxon>Eutheria</taxon>
        <taxon>Laurasiatheria</taxon>
        <taxon>Chiroptera</taxon>
        <taxon>Yangochiroptera</taxon>
        <taxon>Vespertilionidae</taxon>
        <taxon>Myotis</taxon>
    </lineage>
</organism>
<evidence type="ECO:0000313" key="3">
    <source>
        <dbReference type="Proteomes" id="UP000052978"/>
    </source>
</evidence>
<name>S7PWR6_MYOBR</name>
<gene>
    <name evidence="2" type="ORF">D623_10005988</name>
</gene>
<keyword evidence="3" id="KW-1185">Reference proteome</keyword>
<evidence type="ECO:0000256" key="1">
    <source>
        <dbReference type="SAM" id="MobiDB-lite"/>
    </source>
</evidence>
<sequence>MEGRGDGDCVAAGSAGAGERLPSRSHRAVLPEGLLRGAEVKGVTKVRRGLKHQAAYSPGTAGLLRGAEVKGVTNVQRGLIQAGAPGCLQPRDCADSKQEPRRSQLQRKRRPSWEQGKGLG</sequence>
<dbReference type="Proteomes" id="UP000052978">
    <property type="component" value="Unassembled WGS sequence"/>
</dbReference>